<keyword evidence="1" id="KW-0805">Transcription regulation</keyword>
<dbReference type="PROSITE" id="PS01124">
    <property type="entry name" value="HTH_ARAC_FAMILY_2"/>
    <property type="match status" value="1"/>
</dbReference>
<keyword evidence="3" id="KW-0804">Transcription</keyword>
<dbReference type="SMART" id="SM00342">
    <property type="entry name" value="HTH_ARAC"/>
    <property type="match status" value="1"/>
</dbReference>
<dbReference type="InterPro" id="IPR013096">
    <property type="entry name" value="Cupin_2"/>
</dbReference>
<evidence type="ECO:0000256" key="2">
    <source>
        <dbReference type="ARBA" id="ARBA00023125"/>
    </source>
</evidence>
<dbReference type="KEGG" id="smon:AWR27_18600"/>
<dbReference type="PANTHER" id="PTHR43280:SF27">
    <property type="entry name" value="TRANSCRIPTIONAL REGULATOR MTLR"/>
    <property type="match status" value="1"/>
</dbReference>
<dbReference type="Gene3D" id="1.10.10.60">
    <property type="entry name" value="Homeodomain-like"/>
    <property type="match status" value="2"/>
</dbReference>
<feature type="domain" description="HTH araC/xylS-type" evidence="4">
    <location>
        <begin position="187"/>
        <end position="285"/>
    </location>
</feature>
<dbReference type="InterPro" id="IPR037923">
    <property type="entry name" value="HTH-like"/>
</dbReference>
<dbReference type="AlphaFoldDB" id="A0A1P9X0P2"/>
<evidence type="ECO:0000256" key="3">
    <source>
        <dbReference type="ARBA" id="ARBA00023163"/>
    </source>
</evidence>
<dbReference type="InterPro" id="IPR018062">
    <property type="entry name" value="HTH_AraC-typ_CS"/>
</dbReference>
<dbReference type="EMBL" id="CP014263">
    <property type="protein sequence ID" value="AQG81153.1"/>
    <property type="molecule type" value="Genomic_DNA"/>
</dbReference>
<dbReference type="STRING" id="1178516.AWR27_18600"/>
<name>A0A1P9X0P2_9BACT</name>
<dbReference type="PROSITE" id="PS00041">
    <property type="entry name" value="HTH_ARAC_FAMILY_1"/>
    <property type="match status" value="1"/>
</dbReference>
<dbReference type="RefSeq" id="WP_077132616.1">
    <property type="nucleotide sequence ID" value="NZ_CP014263.1"/>
</dbReference>
<accession>A0A1P9X0P2</accession>
<gene>
    <name evidence="5" type="ORF">AWR27_18600</name>
</gene>
<dbReference type="PANTHER" id="PTHR43280">
    <property type="entry name" value="ARAC-FAMILY TRANSCRIPTIONAL REGULATOR"/>
    <property type="match status" value="1"/>
</dbReference>
<evidence type="ECO:0000256" key="1">
    <source>
        <dbReference type="ARBA" id="ARBA00023015"/>
    </source>
</evidence>
<dbReference type="SUPFAM" id="SSF46689">
    <property type="entry name" value="Homeodomain-like"/>
    <property type="match status" value="2"/>
</dbReference>
<dbReference type="SUPFAM" id="SSF51215">
    <property type="entry name" value="Regulatory protein AraC"/>
    <property type="match status" value="1"/>
</dbReference>
<keyword evidence="2" id="KW-0238">DNA-binding</keyword>
<keyword evidence="6" id="KW-1185">Reference proteome</keyword>
<dbReference type="Proteomes" id="UP000187941">
    <property type="component" value="Chromosome"/>
</dbReference>
<evidence type="ECO:0000313" key="5">
    <source>
        <dbReference type="EMBL" id="AQG81153.1"/>
    </source>
</evidence>
<evidence type="ECO:0000313" key="6">
    <source>
        <dbReference type="Proteomes" id="UP000187941"/>
    </source>
</evidence>
<dbReference type="OrthoDB" id="792101at2"/>
<sequence>MKALFEKVTLREQTSLLVRRFKFPYFDAPWHYHPEYELTFVVKGHGRRFVGDHVEPFSDGDLILIGPDMPHFWRSDDDFYQNDPDVQSEWVVLQFPAAFSQNVLTNLPEASAVLNLLNRARYGLRFSPEASAAVAHQIEGFTNLSGLTQVLSVLQVLDQLAADRDAHLLASEGYQLAPGVAETERMKRVLEFMLAHFREEIRVEQIASVAGMAPAAFCRYFKKRTKKPFVEYLNELRISHARKMLANADVSVGQVGLDCGFNNVSHFHRQFKLHTGMTPLRYQTVSRGK</sequence>
<dbReference type="InterPro" id="IPR018060">
    <property type="entry name" value="HTH_AraC"/>
</dbReference>
<evidence type="ECO:0000259" key="4">
    <source>
        <dbReference type="PROSITE" id="PS01124"/>
    </source>
</evidence>
<reference evidence="5 6" key="1">
    <citation type="submission" date="2016-01" db="EMBL/GenBank/DDBJ databases">
        <authorList>
            <person name="Oliw E.H."/>
        </authorList>
    </citation>
    <scope>NUCLEOTIDE SEQUENCE [LARGE SCALE GENOMIC DNA]</scope>
    <source>
        <strain evidence="5 6">DY10</strain>
    </source>
</reference>
<dbReference type="Gene3D" id="2.60.120.10">
    <property type="entry name" value="Jelly Rolls"/>
    <property type="match status" value="1"/>
</dbReference>
<dbReference type="GO" id="GO:0003700">
    <property type="term" value="F:DNA-binding transcription factor activity"/>
    <property type="evidence" value="ECO:0007669"/>
    <property type="project" value="InterPro"/>
</dbReference>
<dbReference type="Pfam" id="PF07883">
    <property type="entry name" value="Cupin_2"/>
    <property type="match status" value="1"/>
</dbReference>
<dbReference type="InterPro" id="IPR009057">
    <property type="entry name" value="Homeodomain-like_sf"/>
</dbReference>
<dbReference type="InterPro" id="IPR014710">
    <property type="entry name" value="RmlC-like_jellyroll"/>
</dbReference>
<protein>
    <submittedName>
        <fullName evidence="5">AraC family transcriptional regulator</fullName>
    </submittedName>
</protein>
<organism evidence="5 6">
    <name type="scientific">Spirosoma montaniterrae</name>
    <dbReference type="NCBI Taxonomy" id="1178516"/>
    <lineage>
        <taxon>Bacteria</taxon>
        <taxon>Pseudomonadati</taxon>
        <taxon>Bacteroidota</taxon>
        <taxon>Cytophagia</taxon>
        <taxon>Cytophagales</taxon>
        <taxon>Cytophagaceae</taxon>
        <taxon>Spirosoma</taxon>
    </lineage>
</organism>
<dbReference type="CDD" id="cd06976">
    <property type="entry name" value="cupin_MtlR-like_N"/>
    <property type="match status" value="1"/>
</dbReference>
<proteinExistence type="predicted"/>
<dbReference type="Pfam" id="PF12833">
    <property type="entry name" value="HTH_18"/>
    <property type="match status" value="1"/>
</dbReference>
<dbReference type="GO" id="GO:0043565">
    <property type="term" value="F:sequence-specific DNA binding"/>
    <property type="evidence" value="ECO:0007669"/>
    <property type="project" value="InterPro"/>
</dbReference>